<evidence type="ECO:0000313" key="2">
    <source>
        <dbReference type="EMBL" id="RPA96495.1"/>
    </source>
</evidence>
<feature type="transmembrane region" description="Helical" evidence="1">
    <location>
        <begin position="72"/>
        <end position="94"/>
    </location>
</feature>
<proteinExistence type="predicted"/>
<feature type="transmembrane region" description="Helical" evidence="1">
    <location>
        <begin position="33"/>
        <end position="52"/>
    </location>
</feature>
<dbReference type="AlphaFoldDB" id="A0A3N4JE14"/>
<reference evidence="2 3" key="1">
    <citation type="journal article" date="2018" name="Nat. Ecol. Evol.">
        <title>Pezizomycetes genomes reveal the molecular basis of ectomycorrhizal truffle lifestyle.</title>
        <authorList>
            <person name="Murat C."/>
            <person name="Payen T."/>
            <person name="Noel B."/>
            <person name="Kuo A."/>
            <person name="Morin E."/>
            <person name="Chen J."/>
            <person name="Kohler A."/>
            <person name="Krizsan K."/>
            <person name="Balestrini R."/>
            <person name="Da Silva C."/>
            <person name="Montanini B."/>
            <person name="Hainaut M."/>
            <person name="Levati E."/>
            <person name="Barry K.W."/>
            <person name="Belfiori B."/>
            <person name="Cichocki N."/>
            <person name="Clum A."/>
            <person name="Dockter R.B."/>
            <person name="Fauchery L."/>
            <person name="Guy J."/>
            <person name="Iotti M."/>
            <person name="Le Tacon F."/>
            <person name="Lindquist E.A."/>
            <person name="Lipzen A."/>
            <person name="Malagnac F."/>
            <person name="Mello A."/>
            <person name="Molinier V."/>
            <person name="Miyauchi S."/>
            <person name="Poulain J."/>
            <person name="Riccioni C."/>
            <person name="Rubini A."/>
            <person name="Sitrit Y."/>
            <person name="Splivallo R."/>
            <person name="Traeger S."/>
            <person name="Wang M."/>
            <person name="Zifcakova L."/>
            <person name="Wipf D."/>
            <person name="Zambonelli A."/>
            <person name="Paolocci F."/>
            <person name="Nowrousian M."/>
            <person name="Ottonello S."/>
            <person name="Baldrian P."/>
            <person name="Spatafora J.W."/>
            <person name="Henrissat B."/>
            <person name="Nagy L.G."/>
            <person name="Aury J.M."/>
            <person name="Wincker P."/>
            <person name="Grigoriev I.V."/>
            <person name="Bonfante P."/>
            <person name="Martin F.M."/>
        </authorList>
    </citation>
    <scope>NUCLEOTIDE SEQUENCE [LARGE SCALE GENOMIC DNA]</scope>
    <source>
        <strain evidence="2 3">120613-1</strain>
    </source>
</reference>
<dbReference type="OrthoDB" id="5417803at2759"/>
<keyword evidence="1" id="KW-0472">Membrane</keyword>
<evidence type="ECO:0000313" key="3">
    <source>
        <dbReference type="Proteomes" id="UP000276215"/>
    </source>
</evidence>
<gene>
    <name evidence="2" type="ORF">L873DRAFT_1845412</name>
</gene>
<organism evidence="2 3">
    <name type="scientific">Choiromyces venosus 120613-1</name>
    <dbReference type="NCBI Taxonomy" id="1336337"/>
    <lineage>
        <taxon>Eukaryota</taxon>
        <taxon>Fungi</taxon>
        <taxon>Dikarya</taxon>
        <taxon>Ascomycota</taxon>
        <taxon>Pezizomycotina</taxon>
        <taxon>Pezizomycetes</taxon>
        <taxon>Pezizales</taxon>
        <taxon>Tuberaceae</taxon>
        <taxon>Choiromyces</taxon>
    </lineage>
</organism>
<keyword evidence="1" id="KW-0812">Transmembrane</keyword>
<keyword evidence="3" id="KW-1185">Reference proteome</keyword>
<keyword evidence="1" id="KW-1133">Transmembrane helix</keyword>
<name>A0A3N4JE14_9PEZI</name>
<sequence length="130" mass="13572">MDRFKKYVHATVKGAESSSKAAAKPGLIIASRAPRSVIPIALPVSALTILAAENRLDELGNQVCSLGLGTAGLAIGGAIGVVGGLIGVIIGRMLGEQGYEKFKRWLFTEDEDGVRPIDKIANTPSQATDI</sequence>
<evidence type="ECO:0000256" key="1">
    <source>
        <dbReference type="SAM" id="Phobius"/>
    </source>
</evidence>
<accession>A0A3N4JE14</accession>
<protein>
    <submittedName>
        <fullName evidence="2">Uncharacterized protein</fullName>
    </submittedName>
</protein>
<dbReference type="EMBL" id="ML120414">
    <property type="protein sequence ID" value="RPA96495.1"/>
    <property type="molecule type" value="Genomic_DNA"/>
</dbReference>
<dbReference type="Proteomes" id="UP000276215">
    <property type="component" value="Unassembled WGS sequence"/>
</dbReference>